<proteinExistence type="predicted"/>
<organism evidence="2 3">
    <name type="scientific">Podila minutissima</name>
    <dbReference type="NCBI Taxonomy" id="64525"/>
    <lineage>
        <taxon>Eukaryota</taxon>
        <taxon>Fungi</taxon>
        <taxon>Fungi incertae sedis</taxon>
        <taxon>Mucoromycota</taxon>
        <taxon>Mortierellomycotina</taxon>
        <taxon>Mortierellomycetes</taxon>
        <taxon>Mortierellales</taxon>
        <taxon>Mortierellaceae</taxon>
        <taxon>Podila</taxon>
    </lineage>
</organism>
<feature type="region of interest" description="Disordered" evidence="1">
    <location>
        <begin position="54"/>
        <end position="73"/>
    </location>
</feature>
<protein>
    <submittedName>
        <fullName evidence="2">Uncharacterized protein</fullName>
    </submittedName>
</protein>
<evidence type="ECO:0000313" key="2">
    <source>
        <dbReference type="EMBL" id="KAF9327322.1"/>
    </source>
</evidence>
<dbReference type="AlphaFoldDB" id="A0A9P5SF61"/>
<feature type="compositionally biased region" description="Acidic residues" evidence="1">
    <location>
        <begin position="159"/>
        <end position="174"/>
    </location>
</feature>
<dbReference type="Proteomes" id="UP000696485">
    <property type="component" value="Unassembled WGS sequence"/>
</dbReference>
<feature type="compositionally biased region" description="Low complexity" evidence="1">
    <location>
        <begin position="10"/>
        <end position="21"/>
    </location>
</feature>
<comment type="caution">
    <text evidence="2">The sequence shown here is derived from an EMBL/GenBank/DDBJ whole genome shotgun (WGS) entry which is preliminary data.</text>
</comment>
<accession>A0A9P5SF61</accession>
<evidence type="ECO:0000256" key="1">
    <source>
        <dbReference type="SAM" id="MobiDB-lite"/>
    </source>
</evidence>
<keyword evidence="3" id="KW-1185">Reference proteome</keyword>
<dbReference type="EMBL" id="JAAAUY010000677">
    <property type="protein sequence ID" value="KAF9327322.1"/>
    <property type="molecule type" value="Genomic_DNA"/>
</dbReference>
<name>A0A9P5SF61_9FUNG</name>
<sequence>MLFSLLHVRSNSQLSSSPTSSTLEHKPTPAAQSKVHDLARRYSAMAKSGETLALPVDSKPKGGSFGRSEGSKISGLMGKFKESATIAESVPKKAPSMPLTTPKKTEVVNVAEPVDMGEVDIEQEIESSLQVSEQAEQAEQVQLARLVAVPLGGDRGEDHDLDSDPNETVLEEADEKLLVR</sequence>
<feature type="region of interest" description="Disordered" evidence="1">
    <location>
        <begin position="1"/>
        <end position="35"/>
    </location>
</feature>
<evidence type="ECO:0000313" key="3">
    <source>
        <dbReference type="Proteomes" id="UP000696485"/>
    </source>
</evidence>
<feature type="region of interest" description="Disordered" evidence="1">
    <location>
        <begin position="152"/>
        <end position="180"/>
    </location>
</feature>
<gene>
    <name evidence="2" type="ORF">BG006_009349</name>
</gene>
<reference evidence="2" key="1">
    <citation type="journal article" date="2020" name="Fungal Divers.">
        <title>Resolving the Mortierellaceae phylogeny through synthesis of multi-gene phylogenetics and phylogenomics.</title>
        <authorList>
            <person name="Vandepol N."/>
            <person name="Liber J."/>
            <person name="Desiro A."/>
            <person name="Na H."/>
            <person name="Kennedy M."/>
            <person name="Barry K."/>
            <person name="Grigoriev I.V."/>
            <person name="Miller A.N."/>
            <person name="O'Donnell K."/>
            <person name="Stajich J.E."/>
            <person name="Bonito G."/>
        </authorList>
    </citation>
    <scope>NUCLEOTIDE SEQUENCE</scope>
    <source>
        <strain evidence="2">NVP1</strain>
    </source>
</reference>